<reference evidence="2" key="1">
    <citation type="journal article" date="2014" name="Front. Microbiol.">
        <title>High frequency of phylogenetically diverse reductive dehalogenase-homologous genes in deep subseafloor sedimentary metagenomes.</title>
        <authorList>
            <person name="Kawai M."/>
            <person name="Futagami T."/>
            <person name="Toyoda A."/>
            <person name="Takaki Y."/>
            <person name="Nishi S."/>
            <person name="Hori S."/>
            <person name="Arai W."/>
            <person name="Tsubouchi T."/>
            <person name="Morono Y."/>
            <person name="Uchiyama I."/>
            <person name="Ito T."/>
            <person name="Fujiyama A."/>
            <person name="Inagaki F."/>
            <person name="Takami H."/>
        </authorList>
    </citation>
    <scope>NUCLEOTIDE SEQUENCE</scope>
    <source>
        <strain evidence="2">Expedition CK06-06</strain>
    </source>
</reference>
<dbReference type="PANTHER" id="PTHR31061">
    <property type="entry name" value="LD22376P"/>
    <property type="match status" value="1"/>
</dbReference>
<feature type="transmembrane region" description="Helical" evidence="1">
    <location>
        <begin position="62"/>
        <end position="78"/>
    </location>
</feature>
<feature type="non-terminal residue" evidence="2">
    <location>
        <position position="1"/>
    </location>
</feature>
<dbReference type="PANTHER" id="PTHR31061:SF24">
    <property type="entry name" value="LD22376P"/>
    <property type="match status" value="1"/>
</dbReference>
<gene>
    <name evidence="2" type="ORF">S03H2_06674</name>
</gene>
<feature type="transmembrane region" description="Helical" evidence="1">
    <location>
        <begin position="261"/>
        <end position="280"/>
    </location>
</feature>
<proteinExistence type="predicted"/>
<feature type="transmembrane region" description="Helical" evidence="1">
    <location>
        <begin position="112"/>
        <end position="130"/>
    </location>
</feature>
<dbReference type="EMBL" id="BARU01002962">
    <property type="protein sequence ID" value="GAH19460.1"/>
    <property type="molecule type" value="Genomic_DNA"/>
</dbReference>
<accession>X1EGL0</accession>
<feature type="transmembrane region" description="Helical" evidence="1">
    <location>
        <begin position="233"/>
        <end position="254"/>
    </location>
</feature>
<feature type="transmembrane region" description="Helical" evidence="1">
    <location>
        <begin position="84"/>
        <end position="105"/>
    </location>
</feature>
<organism evidence="2">
    <name type="scientific">marine sediment metagenome</name>
    <dbReference type="NCBI Taxonomy" id="412755"/>
    <lineage>
        <taxon>unclassified sequences</taxon>
        <taxon>metagenomes</taxon>
        <taxon>ecological metagenomes</taxon>
    </lineage>
</organism>
<name>X1EGL0_9ZZZZ</name>
<feature type="transmembrane region" description="Helical" evidence="1">
    <location>
        <begin position="167"/>
        <end position="188"/>
    </location>
</feature>
<protein>
    <submittedName>
        <fullName evidence="2">Uncharacterized protein</fullName>
    </submittedName>
</protein>
<feature type="transmembrane region" description="Helical" evidence="1">
    <location>
        <begin position="300"/>
        <end position="321"/>
    </location>
</feature>
<evidence type="ECO:0000256" key="1">
    <source>
        <dbReference type="SAM" id="Phobius"/>
    </source>
</evidence>
<keyword evidence="1" id="KW-1133">Transmembrane helix</keyword>
<keyword evidence="1" id="KW-0812">Transmembrane</keyword>
<feature type="transmembrane region" description="Helical" evidence="1">
    <location>
        <begin position="200"/>
        <end position="221"/>
    </location>
</feature>
<evidence type="ECO:0000313" key="2">
    <source>
        <dbReference type="EMBL" id="GAH19460.1"/>
    </source>
</evidence>
<keyword evidence="1" id="KW-0472">Membrane</keyword>
<sequence>WGFFKAISSQLEHVEWEGFASWDLIFPLFMFIAGVAIPYALLAKREKGVPKSTLYKKVTRRLILLVVLGFVYNGFLQFDFENMRYASVLGQIGFAYFFASLIVLNVKKIQSLIIWVAGILVGYGIIQLFINVPGIGAGVLTPEGCINGYIDRMLLPGRLHGGSFDPEGLLCIISATGITLMGAIAGIILRNKDIDQYRKVIILVCAGAGLFILGLILKNWYPVIKKAWTTTFNLYAGGISFVLVALFYLIADVWKYRKWGFYFKVIGVNSITIYLGVQVIDFRHTADFLFGGLAKHLGDFGPVLVAVAVLAVIWSFMYYLYKKKIFLKV</sequence>
<dbReference type="AlphaFoldDB" id="X1EGL0"/>
<feature type="transmembrane region" description="Helical" evidence="1">
    <location>
        <begin position="24"/>
        <end position="42"/>
    </location>
</feature>
<comment type="caution">
    <text evidence="2">The sequence shown here is derived from an EMBL/GenBank/DDBJ whole genome shotgun (WGS) entry which is preliminary data.</text>
</comment>